<dbReference type="Proteomes" id="UP001356427">
    <property type="component" value="Unassembled WGS sequence"/>
</dbReference>
<gene>
    <name evidence="2" type="ORF">J4Q44_G00138700</name>
</gene>
<evidence type="ECO:0000313" key="2">
    <source>
        <dbReference type="EMBL" id="KAK6316346.1"/>
    </source>
</evidence>
<keyword evidence="1" id="KW-0175">Coiled coil</keyword>
<dbReference type="EMBL" id="JAGTTL010000011">
    <property type="protein sequence ID" value="KAK6316346.1"/>
    <property type="molecule type" value="Genomic_DNA"/>
</dbReference>
<dbReference type="AlphaFoldDB" id="A0AAN8M3F5"/>
<accession>A0AAN8M3F5</accession>
<comment type="caution">
    <text evidence="2">The sequence shown here is derived from an EMBL/GenBank/DDBJ whole genome shotgun (WGS) entry which is preliminary data.</text>
</comment>
<organism evidence="2 3">
    <name type="scientific">Coregonus suidteri</name>
    <dbReference type="NCBI Taxonomy" id="861788"/>
    <lineage>
        <taxon>Eukaryota</taxon>
        <taxon>Metazoa</taxon>
        <taxon>Chordata</taxon>
        <taxon>Craniata</taxon>
        <taxon>Vertebrata</taxon>
        <taxon>Euteleostomi</taxon>
        <taxon>Actinopterygii</taxon>
        <taxon>Neopterygii</taxon>
        <taxon>Teleostei</taxon>
        <taxon>Protacanthopterygii</taxon>
        <taxon>Salmoniformes</taxon>
        <taxon>Salmonidae</taxon>
        <taxon>Coregoninae</taxon>
        <taxon>Coregonus</taxon>
    </lineage>
</organism>
<proteinExistence type="predicted"/>
<feature type="coiled-coil region" evidence="1">
    <location>
        <begin position="23"/>
        <end position="50"/>
    </location>
</feature>
<evidence type="ECO:0000256" key="1">
    <source>
        <dbReference type="SAM" id="Coils"/>
    </source>
</evidence>
<evidence type="ECO:0000313" key="3">
    <source>
        <dbReference type="Proteomes" id="UP001356427"/>
    </source>
</evidence>
<sequence>MSKIQLFKVFLNQRLTAAAEEIFGAVEQTIAEYQEECSRTKEENVRLQKLLDIVIKPEIKTSSSSLSLRKRFPLSSNTVRRNGAPIWGGRTKNSHR</sequence>
<reference evidence="2 3" key="1">
    <citation type="submission" date="2021-04" db="EMBL/GenBank/DDBJ databases">
        <authorList>
            <person name="De Guttry C."/>
            <person name="Zahm M."/>
            <person name="Klopp C."/>
            <person name="Cabau C."/>
            <person name="Louis A."/>
            <person name="Berthelot C."/>
            <person name="Parey E."/>
            <person name="Roest Crollius H."/>
            <person name="Montfort J."/>
            <person name="Robinson-Rechavi M."/>
            <person name="Bucao C."/>
            <person name="Bouchez O."/>
            <person name="Gislard M."/>
            <person name="Lluch J."/>
            <person name="Milhes M."/>
            <person name="Lampietro C."/>
            <person name="Lopez Roques C."/>
            <person name="Donnadieu C."/>
            <person name="Braasch I."/>
            <person name="Desvignes T."/>
            <person name="Postlethwait J."/>
            <person name="Bobe J."/>
            <person name="Wedekind C."/>
            <person name="Guiguen Y."/>
        </authorList>
    </citation>
    <scope>NUCLEOTIDE SEQUENCE [LARGE SCALE GENOMIC DNA]</scope>
    <source>
        <strain evidence="2">Cs_M1</strain>
        <tissue evidence="2">Blood</tissue>
    </source>
</reference>
<protein>
    <submittedName>
        <fullName evidence="2">Uncharacterized protein</fullName>
    </submittedName>
</protein>
<name>A0AAN8M3F5_9TELE</name>
<keyword evidence="3" id="KW-1185">Reference proteome</keyword>